<dbReference type="Proteomes" id="UP000229236">
    <property type="component" value="Unassembled WGS sequence"/>
</dbReference>
<evidence type="ECO:0000256" key="1">
    <source>
        <dbReference type="SAM" id="MobiDB-lite"/>
    </source>
</evidence>
<protein>
    <submittedName>
        <fullName evidence="2">Uncharacterized protein</fullName>
    </submittedName>
</protein>
<proteinExistence type="predicted"/>
<evidence type="ECO:0000313" key="2">
    <source>
        <dbReference type="EMBL" id="PJB83750.1"/>
    </source>
</evidence>
<organism evidence="2 3">
    <name type="scientific">Candidatus Yonathbacteria bacterium CG_4_9_14_0_8_um_filter_46_47</name>
    <dbReference type="NCBI Taxonomy" id="1975106"/>
    <lineage>
        <taxon>Bacteria</taxon>
        <taxon>Candidatus Yonathiibacteriota</taxon>
    </lineage>
</organism>
<comment type="caution">
    <text evidence="2">The sequence shown here is derived from an EMBL/GenBank/DDBJ whole genome shotgun (WGS) entry which is preliminary data.</text>
</comment>
<gene>
    <name evidence="2" type="ORF">CO088_00935</name>
</gene>
<feature type="compositionally biased region" description="Basic and acidic residues" evidence="1">
    <location>
        <begin position="44"/>
        <end position="56"/>
    </location>
</feature>
<sequence>MSIENPFNKPPEEKKEDEPIKGDNFVMGGKGRTPSRNSFSSHDTSVEFRPGETNEGKIKAKEEATKKELERTKDFTDADHAEDLLSSMLESNNPYSETFKIKPDGKFDKILRADGYPVYLGFGDTSAELYQIAAEIEKKHPEYHFSFETDPEGKWFKYTVSKSESGK</sequence>
<reference evidence="3" key="1">
    <citation type="submission" date="2017-09" db="EMBL/GenBank/DDBJ databases">
        <title>Depth-based differentiation of microbial function through sediment-hosted aquifers and enrichment of novel symbionts in the deep terrestrial subsurface.</title>
        <authorList>
            <person name="Probst A.J."/>
            <person name="Ladd B."/>
            <person name="Jarett J.K."/>
            <person name="Geller-Mcgrath D.E."/>
            <person name="Sieber C.M.K."/>
            <person name="Emerson J.B."/>
            <person name="Anantharaman K."/>
            <person name="Thomas B.C."/>
            <person name="Malmstrom R."/>
            <person name="Stieglmeier M."/>
            <person name="Klingl A."/>
            <person name="Woyke T."/>
            <person name="Ryan C.M."/>
            <person name="Banfield J.F."/>
        </authorList>
    </citation>
    <scope>NUCLEOTIDE SEQUENCE [LARGE SCALE GENOMIC DNA]</scope>
</reference>
<dbReference type="AlphaFoldDB" id="A0A2M8D9A6"/>
<feature type="compositionally biased region" description="Polar residues" evidence="1">
    <location>
        <begin position="34"/>
        <end position="43"/>
    </location>
</feature>
<dbReference type="EMBL" id="PFTM01000019">
    <property type="protein sequence ID" value="PJB83750.1"/>
    <property type="molecule type" value="Genomic_DNA"/>
</dbReference>
<accession>A0A2M8D9A6</accession>
<name>A0A2M8D9A6_9BACT</name>
<evidence type="ECO:0000313" key="3">
    <source>
        <dbReference type="Proteomes" id="UP000229236"/>
    </source>
</evidence>
<feature type="region of interest" description="Disordered" evidence="1">
    <location>
        <begin position="1"/>
        <end position="56"/>
    </location>
</feature>
<feature type="compositionally biased region" description="Basic and acidic residues" evidence="1">
    <location>
        <begin position="10"/>
        <end position="21"/>
    </location>
</feature>